<reference evidence="1 2" key="1">
    <citation type="submission" date="2023-04" db="EMBL/GenBank/DDBJ databases">
        <title>Forest soil microbial communities from Buena Vista Peninsula, Colon Province, Panama.</title>
        <authorList>
            <person name="Bouskill N."/>
        </authorList>
    </citation>
    <scope>NUCLEOTIDE SEQUENCE [LARGE SCALE GENOMIC DNA]</scope>
    <source>
        <strain evidence="1 2">CFH S0262</strain>
    </source>
</reference>
<evidence type="ECO:0000313" key="1">
    <source>
        <dbReference type="EMBL" id="MDH6284624.1"/>
    </source>
</evidence>
<gene>
    <name evidence="1" type="ORF">M2280_005885</name>
</gene>
<organism evidence="1 2">
    <name type="scientific">Prescottella agglutinans</name>
    <dbReference type="NCBI Taxonomy" id="1644129"/>
    <lineage>
        <taxon>Bacteria</taxon>
        <taxon>Bacillati</taxon>
        <taxon>Actinomycetota</taxon>
        <taxon>Actinomycetes</taxon>
        <taxon>Mycobacteriales</taxon>
        <taxon>Nocardiaceae</taxon>
        <taxon>Prescottella</taxon>
    </lineage>
</organism>
<comment type="caution">
    <text evidence="1">The sequence shown here is derived from an EMBL/GenBank/DDBJ whole genome shotgun (WGS) entry which is preliminary data.</text>
</comment>
<sequence>MTTATRTRSEQRTEFLTDILTTAIEGGVSYWARALAYQHTEAPRAVLVRTEDLVFDDNRFAWVPGDGAEQLIVDLDVVARGLNRIASAGADEIKYLPESHRLLVTAANRENDMMPADARYGDIDAGVADTIVQVALFGEVVYG</sequence>
<accession>A0ABT6ML81</accession>
<name>A0ABT6ML81_9NOCA</name>
<protein>
    <submittedName>
        <fullName evidence="1">Uncharacterized protein</fullName>
    </submittedName>
</protein>
<dbReference type="EMBL" id="JARXVC010000024">
    <property type="protein sequence ID" value="MDH6284624.1"/>
    <property type="molecule type" value="Genomic_DNA"/>
</dbReference>
<keyword evidence="2" id="KW-1185">Reference proteome</keyword>
<dbReference type="Proteomes" id="UP001160334">
    <property type="component" value="Unassembled WGS sequence"/>
</dbReference>
<evidence type="ECO:0000313" key="2">
    <source>
        <dbReference type="Proteomes" id="UP001160334"/>
    </source>
</evidence>
<proteinExistence type="predicted"/>
<dbReference type="RefSeq" id="WP_280763836.1">
    <property type="nucleotide sequence ID" value="NZ_JARXVC010000024.1"/>
</dbReference>